<dbReference type="AlphaFoldDB" id="A0A9X1PIU4"/>
<dbReference type="EMBL" id="JAJTTC010000001">
    <property type="protein sequence ID" value="MCF0061815.1"/>
    <property type="molecule type" value="Genomic_DNA"/>
</dbReference>
<sequence length="123" mass="14676">MNKYQGQRLTEYIYYADVTIQAVISADFTFIEGAGWYELYLYNYDQSFWRLDRFDKLQELFFVELPSKNDWANYNSQELQIELLVKTRGFTTMPCIWQGCAKLTLQGLAYCERHAYSEMGIRK</sequence>
<gene>
    <name evidence="1" type="ORF">LXM26_09945</name>
</gene>
<proteinExistence type="predicted"/>
<organism evidence="1 2">
    <name type="scientific">Dyadobacter chenwenxiniae</name>
    <dbReference type="NCBI Taxonomy" id="2906456"/>
    <lineage>
        <taxon>Bacteria</taxon>
        <taxon>Pseudomonadati</taxon>
        <taxon>Bacteroidota</taxon>
        <taxon>Cytophagia</taxon>
        <taxon>Cytophagales</taxon>
        <taxon>Spirosomataceae</taxon>
        <taxon>Dyadobacter</taxon>
    </lineage>
</organism>
<evidence type="ECO:0000313" key="1">
    <source>
        <dbReference type="EMBL" id="MCF0061815.1"/>
    </source>
</evidence>
<dbReference type="Proteomes" id="UP001139000">
    <property type="component" value="Unassembled WGS sequence"/>
</dbReference>
<comment type="caution">
    <text evidence="1">The sequence shown here is derived from an EMBL/GenBank/DDBJ whole genome shotgun (WGS) entry which is preliminary data.</text>
</comment>
<protein>
    <submittedName>
        <fullName evidence="1">Uncharacterized protein</fullName>
    </submittedName>
</protein>
<dbReference type="RefSeq" id="WP_234655073.1">
    <property type="nucleotide sequence ID" value="NZ_CP094997.1"/>
</dbReference>
<keyword evidence="2" id="KW-1185">Reference proteome</keyword>
<accession>A0A9X1PIU4</accession>
<reference evidence="1" key="1">
    <citation type="submission" date="2021-12" db="EMBL/GenBank/DDBJ databases">
        <title>Novel species in genus Dyadobacter.</title>
        <authorList>
            <person name="Ma C."/>
        </authorList>
    </citation>
    <scope>NUCLEOTIDE SEQUENCE</scope>
    <source>
        <strain evidence="1">LJ419</strain>
    </source>
</reference>
<evidence type="ECO:0000313" key="2">
    <source>
        <dbReference type="Proteomes" id="UP001139000"/>
    </source>
</evidence>
<name>A0A9X1PIU4_9BACT</name>